<dbReference type="SMART" id="SM01169">
    <property type="entry name" value="DUF1943"/>
    <property type="match status" value="1"/>
</dbReference>
<evidence type="ECO:0000313" key="9">
    <source>
        <dbReference type="Proteomes" id="UP000095284"/>
    </source>
</evidence>
<dbReference type="PANTHER" id="PTHR23345">
    <property type="entry name" value="VITELLOGENIN-RELATED"/>
    <property type="match status" value="1"/>
</dbReference>
<evidence type="ECO:0000256" key="3">
    <source>
        <dbReference type="ARBA" id="ARBA00023157"/>
    </source>
</evidence>
<dbReference type="InterPro" id="IPR001747">
    <property type="entry name" value="Vitellogenin_N"/>
</dbReference>
<dbReference type="Pfam" id="PF00094">
    <property type="entry name" value="VWD"/>
    <property type="match status" value="1"/>
</dbReference>
<feature type="region of interest" description="Disordered" evidence="6">
    <location>
        <begin position="1616"/>
        <end position="1679"/>
    </location>
</feature>
<dbReference type="GO" id="GO:0005319">
    <property type="term" value="F:lipid transporter activity"/>
    <property type="evidence" value="ECO:0007669"/>
    <property type="project" value="InterPro"/>
</dbReference>
<dbReference type="Gene3D" id="2.30.230.10">
    <property type="entry name" value="Lipovitellin, beta-sheet shell regions, chain A"/>
    <property type="match status" value="1"/>
</dbReference>
<organism evidence="9 10">
    <name type="scientific">Bursaphelenchus xylophilus</name>
    <name type="common">Pinewood nematode worm</name>
    <name type="synonym">Aphelenchoides xylophilus</name>
    <dbReference type="NCBI Taxonomy" id="6326"/>
    <lineage>
        <taxon>Eukaryota</taxon>
        <taxon>Metazoa</taxon>
        <taxon>Ecdysozoa</taxon>
        <taxon>Nematoda</taxon>
        <taxon>Chromadorea</taxon>
        <taxon>Rhabditida</taxon>
        <taxon>Tylenchina</taxon>
        <taxon>Tylenchomorpha</taxon>
        <taxon>Aphelenchoidea</taxon>
        <taxon>Aphelenchoididae</taxon>
        <taxon>Bursaphelenchus</taxon>
    </lineage>
</organism>
<evidence type="ECO:0000259" key="8">
    <source>
        <dbReference type="PROSITE" id="PS51233"/>
    </source>
</evidence>
<dbReference type="InterPro" id="IPR015819">
    <property type="entry name" value="Lipid_transp_b-sht_shell"/>
</dbReference>
<keyword evidence="4" id="KW-0325">Glycoprotein</keyword>
<feature type="domain" description="VWFD" evidence="8">
    <location>
        <begin position="1428"/>
        <end position="1606"/>
    </location>
</feature>
<dbReference type="SMART" id="SM00216">
    <property type="entry name" value="VWD"/>
    <property type="match status" value="1"/>
</dbReference>
<evidence type="ECO:0000313" key="10">
    <source>
        <dbReference type="WBParaSite" id="BXY_0912300.1"/>
    </source>
</evidence>
<dbReference type="InterPro" id="IPR011030">
    <property type="entry name" value="Lipovitellin_superhlx_dom"/>
</dbReference>
<dbReference type="InterPro" id="IPR050733">
    <property type="entry name" value="Vitellogenin/Apolipophorin"/>
</dbReference>
<dbReference type="eggNOG" id="KOG4338">
    <property type="taxonomic scope" value="Eukaryota"/>
</dbReference>
<dbReference type="PROSITE" id="PS51233">
    <property type="entry name" value="VWFD"/>
    <property type="match status" value="1"/>
</dbReference>
<sequence>MGIRSTYGTPTDSNHIIDFAFLRAQNQFNLGTVQHPTPEVESPFTGLLPMKFLCVALVALGLTSASLFSSNDESSTAEWQSKAFAQPNHAYHFNYDAQLSAGYAPWISSQRAQQRLNAQIRVDFASERSAILRIQKARLGQLNDEVDSSQLQNIQQTERAQISEDKMAQLRLPVQFTIADGIVERVQFAENDPTWSRNIKKAMINLMQLNLQQTSFEPLKKATQEADSIPMTFTEMETTLEGECPVQYTVSETGKQQWNVTKSVQFNACRKVSDIAYGLHSEHTQSQLSIKQQQQLFDNQNSVEQSANSQEERIQNIPQEKLERSTVYRYQLRANGKKIALLTAETASSYQMKSTNSENQNAQQVLALARIHLTKVEEKKPEQAEQKLSEEETLQYNSQYESNEKRFFMYGDEEFSTNPFNAEQSEESRVKLIKSNMKQIIEAFEKNAHESKQETINKVTEALHHIRRCSQKTLKQLREEHANQVEKELFEDLLAMAATRNPIAILAEKMNKMSTVHFVKVLKSISGNLLVPSERIAKHIQDVCEKTNEQENVRQQTCYVALSAVIGQLNQQQQQARVSAAHPTKKEEQQVEVKLAEFQKILESQWENAQNDYQKVLALKMLANAALEKTLPLLEKIAHGKKESTFIRTEAIDSLRRFRNTHPQKVQEICMPIFENTKEKPEIRMASLSLVASTFNVQPDVARPIADQIIYTLKNERSEQVRAFTYTLCRAYAQSPVAYEQEVAQKLRQSLKIANIQEEESLRRASRHIRVPIYSQTEQEGIFVGASLAFSPESLLPTHVAAYVDSMLNGFVNKHSIYISACQQNADQWIQRLVRKARSVNRSSSKRRNASELKKFLESIKIEKREQSTETPFAMISIRVKDVDQIVLPLTDKTFNMLLENTEQAQWMADLFQITESAEGRFSSMISAHESGFVIPTSTGFPLVSQQLAIVLANGKAQGEINVDFGSHIKTHLNIKRAQIAVEHQQTLRVVDPIAKKDVGVASHRTVELQTPKNMKIKIEASYAQGLKIQSSTEEQKVQLLSLRSLPYTFVGQKQQKIQSIQNRQLQSLQRELKYESQSFKISGLVHQPLSWTQPSEVLKTLLAAENHLTVDYYPAKGYEGSVSFKAHGYIFKPVKIEEALSAQLKQFSKQQRQVVDSDKWTAGFEQQSEDDQSLEQEQERTNNFMSNYHKKIATAGTSNKAYKHRLVLVAESGEHKSELELEATCDASLTACRFQAKAQRPAISYLQESNEWKAEVNVDTLMPENLKDNAHNRFLARAHVQWGTQFDQKIKAFLSARPQAHFPEDVALFLNQIDVSADYMLHQKSQRIIERLYELVKAYYYLQSEVYPAQKLSTDAEKNGHIRARLSVEPVNRQTLNLTIQSANEVFHLENVYSPVKLGLYVQRQERRPAYHSVQSILNRAADESRAECHVQKNNIIQAFNDVEFRAPLSHKCFSVIAKDCQNTGEPLFVVLAKQQTSDKKNSNKIVKIIAQDVTIEVQPASNKKDEQSLKLLLNGEKVNAFEHPIENMEYDGEELYARLDGVTVRFDGRKLLVKVSPEFSNAQCGLCGHLNGEYDETFRLANNQQTDDVAEFHRSYSVRDEQCDDKHLNEFYGNQQQKQSRFRKMNEDSDEEWENSQAQDSDEWESGEYRKEQKSEEEQDDEYDYQSGKKNTVAPQNVIDVVERKHEICLSRKPVAHCPPESYSNEDKEKTEQRDYVCLQRHSTEARRLLREIRRNQNQDLQKLADRLDIDLEATNSPLEVQIHRECVRA</sequence>
<evidence type="ECO:0000256" key="2">
    <source>
        <dbReference type="ARBA" id="ARBA00022761"/>
    </source>
</evidence>
<proteinExistence type="predicted"/>
<keyword evidence="3" id="KW-1015">Disulfide bond</keyword>
<name>A0A1I7S7Y0_BURXY</name>
<keyword evidence="2" id="KW-0758">Storage protein</keyword>
<dbReference type="InterPro" id="IPR015255">
    <property type="entry name" value="Vitellinogen_open_b-sht"/>
</dbReference>
<feature type="compositionally biased region" description="Basic and acidic residues" evidence="6">
    <location>
        <begin position="1649"/>
        <end position="1658"/>
    </location>
</feature>
<dbReference type="Proteomes" id="UP000095284">
    <property type="component" value="Unplaced"/>
</dbReference>
<dbReference type="InterPro" id="IPR015816">
    <property type="entry name" value="Vitellinogen_b-sht_N"/>
</dbReference>
<accession>A0A1I7S7Y0</accession>
<evidence type="ECO:0000256" key="5">
    <source>
        <dbReference type="PROSITE-ProRule" id="PRU00557"/>
    </source>
</evidence>
<dbReference type="Pfam" id="PF01347">
    <property type="entry name" value="Vitellogenin_N"/>
    <property type="match status" value="2"/>
</dbReference>
<dbReference type="SUPFAM" id="SSF56968">
    <property type="entry name" value="Lipovitellin-phosvitin complex, beta-sheet shell regions"/>
    <property type="match status" value="2"/>
</dbReference>
<dbReference type="PANTHER" id="PTHR23345:SF15">
    <property type="entry name" value="VITELLOGENIN 1-RELATED"/>
    <property type="match status" value="1"/>
</dbReference>
<evidence type="ECO:0000256" key="6">
    <source>
        <dbReference type="SAM" id="MobiDB-lite"/>
    </source>
</evidence>
<dbReference type="PROSITE" id="PS51211">
    <property type="entry name" value="VITELLOGENIN"/>
    <property type="match status" value="1"/>
</dbReference>
<comment type="caution">
    <text evidence="5">Lacks conserved residue(s) required for the propagation of feature annotation.</text>
</comment>
<dbReference type="SMART" id="SM00638">
    <property type="entry name" value="LPD_N"/>
    <property type="match status" value="1"/>
</dbReference>
<evidence type="ECO:0000256" key="1">
    <source>
        <dbReference type="ARBA" id="ARBA00022729"/>
    </source>
</evidence>
<dbReference type="GO" id="GO:0045735">
    <property type="term" value="F:nutrient reservoir activity"/>
    <property type="evidence" value="ECO:0007669"/>
    <property type="project" value="UniProtKB-KW"/>
</dbReference>
<evidence type="ECO:0000259" key="7">
    <source>
        <dbReference type="PROSITE" id="PS51211"/>
    </source>
</evidence>
<reference evidence="10" key="1">
    <citation type="submission" date="2016-11" db="UniProtKB">
        <authorList>
            <consortium name="WormBaseParasite"/>
        </authorList>
    </citation>
    <scope>IDENTIFICATION</scope>
</reference>
<feature type="domain" description="Vitellogenin" evidence="7">
    <location>
        <begin position="84"/>
        <end position="800"/>
    </location>
</feature>
<dbReference type="WBParaSite" id="BXY_0912300.1">
    <property type="protein sequence ID" value="BXY_0912300.1"/>
    <property type="gene ID" value="BXY_0912300"/>
</dbReference>
<dbReference type="SUPFAM" id="SSF48431">
    <property type="entry name" value="Lipovitellin-phosvitin complex, superhelical domain"/>
    <property type="match status" value="1"/>
</dbReference>
<evidence type="ECO:0000256" key="4">
    <source>
        <dbReference type="ARBA" id="ARBA00023180"/>
    </source>
</evidence>
<dbReference type="Gene3D" id="1.25.10.20">
    <property type="entry name" value="Vitellinogen, superhelical"/>
    <property type="match status" value="1"/>
</dbReference>
<keyword evidence="1" id="KW-0732">Signal</keyword>
<protein>
    <submittedName>
        <fullName evidence="10">Vitellogenin domain-containing protein</fullName>
    </submittedName>
</protein>
<feature type="compositionally biased region" description="Acidic residues" evidence="6">
    <location>
        <begin position="1630"/>
        <end position="1648"/>
    </location>
</feature>
<dbReference type="InterPro" id="IPR001846">
    <property type="entry name" value="VWF_type-D"/>
</dbReference>